<keyword evidence="2" id="KW-1185">Reference proteome</keyword>
<accession>A0A392QLS4</accession>
<feature type="non-terminal residue" evidence="1">
    <location>
        <position position="1"/>
    </location>
</feature>
<name>A0A392QLS4_9FABA</name>
<evidence type="ECO:0000313" key="1">
    <source>
        <dbReference type="EMBL" id="MCI24802.1"/>
    </source>
</evidence>
<organism evidence="1 2">
    <name type="scientific">Trifolium medium</name>
    <dbReference type="NCBI Taxonomy" id="97028"/>
    <lineage>
        <taxon>Eukaryota</taxon>
        <taxon>Viridiplantae</taxon>
        <taxon>Streptophyta</taxon>
        <taxon>Embryophyta</taxon>
        <taxon>Tracheophyta</taxon>
        <taxon>Spermatophyta</taxon>
        <taxon>Magnoliopsida</taxon>
        <taxon>eudicotyledons</taxon>
        <taxon>Gunneridae</taxon>
        <taxon>Pentapetalae</taxon>
        <taxon>rosids</taxon>
        <taxon>fabids</taxon>
        <taxon>Fabales</taxon>
        <taxon>Fabaceae</taxon>
        <taxon>Papilionoideae</taxon>
        <taxon>50 kb inversion clade</taxon>
        <taxon>NPAAA clade</taxon>
        <taxon>Hologalegina</taxon>
        <taxon>IRL clade</taxon>
        <taxon>Trifolieae</taxon>
        <taxon>Trifolium</taxon>
    </lineage>
</organism>
<feature type="non-terminal residue" evidence="1">
    <location>
        <position position="92"/>
    </location>
</feature>
<dbReference type="Proteomes" id="UP000265520">
    <property type="component" value="Unassembled WGS sequence"/>
</dbReference>
<protein>
    <submittedName>
        <fullName evidence="1">Uncharacterized protein</fullName>
    </submittedName>
</protein>
<sequence>VDCYLFPLDGENFVLGIEWLEKLGDVKAKFKDMTLKLKVQGEKLCLRGDPLLSRREVSVKQIMLELQDPEEMYIIDCKSLSVIEAEHATLPE</sequence>
<reference evidence="1 2" key="1">
    <citation type="journal article" date="2018" name="Front. Plant Sci.">
        <title>Red Clover (Trifolium pratense) and Zigzag Clover (T. medium) - A Picture of Genomic Similarities and Differences.</title>
        <authorList>
            <person name="Dluhosova J."/>
            <person name="Istvanek J."/>
            <person name="Nedelnik J."/>
            <person name="Repkova J."/>
        </authorList>
    </citation>
    <scope>NUCLEOTIDE SEQUENCE [LARGE SCALE GENOMIC DNA]</scope>
    <source>
        <strain evidence="2">cv. 10/8</strain>
        <tissue evidence="1">Leaf</tissue>
    </source>
</reference>
<proteinExistence type="predicted"/>
<evidence type="ECO:0000313" key="2">
    <source>
        <dbReference type="Proteomes" id="UP000265520"/>
    </source>
</evidence>
<dbReference type="AlphaFoldDB" id="A0A392QLS4"/>
<dbReference type="EMBL" id="LXQA010143620">
    <property type="protein sequence ID" value="MCI24802.1"/>
    <property type="molecule type" value="Genomic_DNA"/>
</dbReference>
<comment type="caution">
    <text evidence="1">The sequence shown here is derived from an EMBL/GenBank/DDBJ whole genome shotgun (WGS) entry which is preliminary data.</text>
</comment>